<evidence type="ECO:0000256" key="3">
    <source>
        <dbReference type="ARBA" id="ARBA00022630"/>
    </source>
</evidence>
<comment type="caution">
    <text evidence="8">The sequence shown here is derived from an EMBL/GenBank/DDBJ whole genome shotgun (WGS) entry which is preliminary data.</text>
</comment>
<dbReference type="PANTHER" id="PTHR43098:SF3">
    <property type="entry name" value="L-ORNITHINE N(5)-MONOOXYGENASE-RELATED"/>
    <property type="match status" value="1"/>
</dbReference>
<evidence type="ECO:0000256" key="5">
    <source>
        <dbReference type="ARBA" id="ARBA00022857"/>
    </source>
</evidence>
<keyword evidence="5" id="KW-0521">NADP</keyword>
<dbReference type="InterPro" id="IPR050775">
    <property type="entry name" value="FAD-binding_Monooxygenases"/>
</dbReference>
<dbReference type="GO" id="GO:0004499">
    <property type="term" value="F:N,N-dimethylaniline monooxygenase activity"/>
    <property type="evidence" value="ECO:0007669"/>
    <property type="project" value="InterPro"/>
</dbReference>
<reference evidence="8" key="1">
    <citation type="submission" date="2022-08" db="EMBL/GenBank/DDBJ databases">
        <authorList>
            <consortium name="DOE Joint Genome Institute"/>
            <person name="Min B."/>
            <person name="Riley R."/>
            <person name="Sierra-Patev S."/>
            <person name="Naranjo-Ortiz M."/>
            <person name="Looney B."/>
            <person name="Konkel Z."/>
            <person name="Slot J.C."/>
            <person name="Sakamoto Y."/>
            <person name="Steenwyk J.L."/>
            <person name="Rokas A."/>
            <person name="Carro J."/>
            <person name="Camarero S."/>
            <person name="Ferreira P."/>
            <person name="Molpeceres G."/>
            <person name="Ruiz-Duenas F.J."/>
            <person name="Serrano A."/>
            <person name="Henrissat B."/>
            <person name="Drula E."/>
            <person name="Hughes K.W."/>
            <person name="Mata J.L."/>
            <person name="Ishikawa N.K."/>
            <person name="Vargas-Isla R."/>
            <person name="Ushijima S."/>
            <person name="Smith C.A."/>
            <person name="Ahrendt S."/>
            <person name="Andreopoulos W."/>
            <person name="He G."/>
            <person name="Labutti K."/>
            <person name="Lipzen A."/>
            <person name="Ng V."/>
            <person name="Sandor L."/>
            <person name="Barry K."/>
            <person name="Martinez A.T."/>
            <person name="Xiao Y."/>
            <person name="Gibbons J.G."/>
            <person name="Terashima K."/>
            <person name="Hibbett D.S."/>
            <person name="Grigoriev I.V."/>
        </authorList>
    </citation>
    <scope>NUCLEOTIDE SEQUENCE</scope>
    <source>
        <strain evidence="8">TFB10291</strain>
    </source>
</reference>
<sequence>MRPVHSKQLFPLRSIMSERDTYDVVIIGAGFSGVHQLLKIRKLGLTAKVFEAGEDLGGTWLWNRYPGARVDSPMPLYQFSDPEIWRDWTFTEKYPGGKEIQAYFQYVDKKFDIKRDVSFNSRVVSAHWDDSLDRWIVTVDDGRVFQGQFLSLCTGVGSKYYIPRFKGLDAFKGEMHHSSRWPEDYDFKKKRVGVIGTGATGVQIIQEIAPDVAHLTVFQRTPNLTLPMRQRKLIADEEEKVKKDLYEISFKRRHQTFAGLHFDINPKLMRDATPEERALAFEEQWEKGGFHFWMGSFADLLFDQKSNDEAYAFWRKKVRERVPNPELQEKLAPMQPPHPFGVKRPSLEQRYYEVYSQPNVTLVDISKDAIEEITPNGLKTSDGVEHELDVLVLATGFDMVTGGITSIDIRGQDGIPIKERWADGVRSYLGVASATYPNMFWIYGPQSPSSFTNGPSSIELTSNWIIDCMKFMKENNISSIVPTVEAQHAYSELVDQLGAVGLWSRAKTSWYMGSNVEGKKTQMLQFSGGIPAYAKLCNDSAEKGYDGFHLKTASVQA</sequence>
<keyword evidence="3" id="KW-0285">Flavoprotein</keyword>
<dbReference type="Pfam" id="PF00743">
    <property type="entry name" value="FMO-like"/>
    <property type="match status" value="1"/>
</dbReference>
<keyword evidence="9" id="KW-1185">Reference proteome</keyword>
<dbReference type="InterPro" id="IPR036188">
    <property type="entry name" value="FAD/NAD-bd_sf"/>
</dbReference>
<dbReference type="SUPFAM" id="SSF51905">
    <property type="entry name" value="FAD/NAD(P)-binding domain"/>
    <property type="match status" value="2"/>
</dbReference>
<comment type="cofactor">
    <cofactor evidence="1">
        <name>FAD</name>
        <dbReference type="ChEBI" id="CHEBI:57692"/>
    </cofactor>
</comment>
<dbReference type="GO" id="GO:0050661">
    <property type="term" value="F:NADP binding"/>
    <property type="evidence" value="ECO:0007669"/>
    <property type="project" value="InterPro"/>
</dbReference>
<evidence type="ECO:0000256" key="6">
    <source>
        <dbReference type="ARBA" id="ARBA00023002"/>
    </source>
</evidence>
<dbReference type="AlphaFoldDB" id="A0AA38KBY5"/>
<name>A0AA38KBY5_9AGAR</name>
<organism evidence="8 9">
    <name type="scientific">Lentinula aff. detonsa</name>
    <dbReference type="NCBI Taxonomy" id="2804958"/>
    <lineage>
        <taxon>Eukaryota</taxon>
        <taxon>Fungi</taxon>
        <taxon>Dikarya</taxon>
        <taxon>Basidiomycota</taxon>
        <taxon>Agaricomycotina</taxon>
        <taxon>Agaricomycetes</taxon>
        <taxon>Agaricomycetidae</taxon>
        <taxon>Agaricales</taxon>
        <taxon>Marasmiineae</taxon>
        <taxon>Omphalotaceae</taxon>
        <taxon>Lentinula</taxon>
    </lineage>
</organism>
<protein>
    <submittedName>
        <fullName evidence="8">Cyclohexanone monooxygenase</fullName>
    </submittedName>
</protein>
<evidence type="ECO:0000313" key="9">
    <source>
        <dbReference type="Proteomes" id="UP001163798"/>
    </source>
</evidence>
<evidence type="ECO:0000256" key="7">
    <source>
        <dbReference type="ARBA" id="ARBA00023033"/>
    </source>
</evidence>
<proteinExistence type="inferred from homology"/>
<evidence type="ECO:0000256" key="2">
    <source>
        <dbReference type="ARBA" id="ARBA00010139"/>
    </source>
</evidence>
<comment type="similarity">
    <text evidence="2">Belongs to the FAD-binding monooxygenase family.</text>
</comment>
<keyword evidence="7 8" id="KW-0503">Monooxygenase</keyword>
<evidence type="ECO:0000313" key="8">
    <source>
        <dbReference type="EMBL" id="KAJ3780793.1"/>
    </source>
</evidence>
<keyword evidence="6" id="KW-0560">Oxidoreductase</keyword>
<accession>A0AA38KBY5</accession>
<dbReference type="Gene3D" id="3.50.50.60">
    <property type="entry name" value="FAD/NAD(P)-binding domain"/>
    <property type="match status" value="2"/>
</dbReference>
<keyword evidence="4" id="KW-0274">FAD</keyword>
<evidence type="ECO:0000256" key="4">
    <source>
        <dbReference type="ARBA" id="ARBA00022827"/>
    </source>
</evidence>
<dbReference type="InterPro" id="IPR020946">
    <property type="entry name" value="Flavin_mOase-like"/>
</dbReference>
<dbReference type="GO" id="GO:0050660">
    <property type="term" value="F:flavin adenine dinucleotide binding"/>
    <property type="evidence" value="ECO:0007669"/>
    <property type="project" value="InterPro"/>
</dbReference>
<dbReference type="EMBL" id="MU793653">
    <property type="protein sequence ID" value="KAJ3780793.1"/>
    <property type="molecule type" value="Genomic_DNA"/>
</dbReference>
<dbReference type="PANTHER" id="PTHR43098">
    <property type="entry name" value="L-ORNITHINE N(5)-MONOOXYGENASE-RELATED"/>
    <property type="match status" value="1"/>
</dbReference>
<dbReference type="Proteomes" id="UP001163798">
    <property type="component" value="Unassembled WGS sequence"/>
</dbReference>
<evidence type="ECO:0000256" key="1">
    <source>
        <dbReference type="ARBA" id="ARBA00001974"/>
    </source>
</evidence>
<gene>
    <name evidence="8" type="ORF">GGU10DRAFT_300601</name>
</gene>